<feature type="region of interest" description="Disordered" evidence="4">
    <location>
        <begin position="1"/>
        <end position="22"/>
    </location>
</feature>
<protein>
    <submittedName>
        <fullName evidence="6">Transcriptional regulator, LuxR family</fullName>
    </submittedName>
</protein>
<dbReference type="PANTHER" id="PTHR44688">
    <property type="entry name" value="DNA-BINDING TRANSCRIPTIONAL ACTIVATOR DEVR_DOSR"/>
    <property type="match status" value="1"/>
</dbReference>
<dbReference type="AlphaFoldDB" id="A9KQR5"/>
<dbReference type="InterPro" id="IPR016032">
    <property type="entry name" value="Sig_transdc_resp-reg_C-effctor"/>
</dbReference>
<dbReference type="PROSITE" id="PS50043">
    <property type="entry name" value="HTH_LUXR_2"/>
    <property type="match status" value="1"/>
</dbReference>
<dbReference type="InterPro" id="IPR036388">
    <property type="entry name" value="WH-like_DNA-bd_sf"/>
</dbReference>
<dbReference type="STRING" id="357809.Cphy_1604"/>
<dbReference type="CDD" id="cd06170">
    <property type="entry name" value="LuxR_C_like"/>
    <property type="match status" value="1"/>
</dbReference>
<dbReference type="SMART" id="SM00421">
    <property type="entry name" value="HTH_LUXR"/>
    <property type="match status" value="1"/>
</dbReference>
<evidence type="ECO:0000256" key="1">
    <source>
        <dbReference type="ARBA" id="ARBA00023015"/>
    </source>
</evidence>
<dbReference type="OrthoDB" id="1662986at2"/>
<reference evidence="7" key="1">
    <citation type="submission" date="2007-11" db="EMBL/GenBank/DDBJ databases">
        <title>Complete genome sequence of Clostridium phytofermentans ISDg.</title>
        <authorList>
            <person name="Leschine S.B."/>
            <person name="Warnick T.A."/>
            <person name="Blanchard J.L."/>
            <person name="Schnell D.J."/>
            <person name="Petit E.L."/>
            <person name="LaTouf W.G."/>
            <person name="Copeland A."/>
            <person name="Lucas S."/>
            <person name="Lapidus A."/>
            <person name="Barry K."/>
            <person name="Glavina del Rio T."/>
            <person name="Dalin E."/>
            <person name="Tice H."/>
            <person name="Pitluck S."/>
            <person name="Kiss H."/>
            <person name="Brettin T."/>
            <person name="Bruce D."/>
            <person name="Detter J.C."/>
            <person name="Han C."/>
            <person name="Kuske C."/>
            <person name="Schmutz J."/>
            <person name="Larimer F."/>
            <person name="Land M."/>
            <person name="Hauser L."/>
            <person name="Kyrpides N."/>
            <person name="Kim E.A."/>
            <person name="Richardson P."/>
        </authorList>
    </citation>
    <scope>NUCLEOTIDE SEQUENCE [LARGE SCALE GENOMIC DNA]</scope>
    <source>
        <strain evidence="7">ATCC 700394 / DSM 18823 / ISDg</strain>
    </source>
</reference>
<evidence type="ECO:0000313" key="6">
    <source>
        <dbReference type="EMBL" id="ABX41978.1"/>
    </source>
</evidence>
<evidence type="ECO:0000259" key="5">
    <source>
        <dbReference type="PROSITE" id="PS50043"/>
    </source>
</evidence>
<evidence type="ECO:0000256" key="2">
    <source>
        <dbReference type="ARBA" id="ARBA00023125"/>
    </source>
</evidence>
<dbReference type="PRINTS" id="PR00038">
    <property type="entry name" value="HTHLUXR"/>
</dbReference>
<dbReference type="KEGG" id="cpy:Cphy_1604"/>
<gene>
    <name evidence="6" type="ordered locus">Cphy_1604</name>
</gene>
<accession>A9KQR5</accession>
<dbReference type="Gene3D" id="1.10.10.10">
    <property type="entry name" value="Winged helix-like DNA-binding domain superfamily/Winged helix DNA-binding domain"/>
    <property type="match status" value="1"/>
</dbReference>
<dbReference type="PANTHER" id="PTHR44688:SF16">
    <property type="entry name" value="DNA-BINDING TRANSCRIPTIONAL ACTIVATOR DEVR_DOSR"/>
    <property type="match status" value="1"/>
</dbReference>
<evidence type="ECO:0000256" key="4">
    <source>
        <dbReference type="SAM" id="MobiDB-lite"/>
    </source>
</evidence>
<keyword evidence="7" id="KW-1185">Reference proteome</keyword>
<dbReference type="Pfam" id="PF00196">
    <property type="entry name" value="GerE"/>
    <property type="match status" value="1"/>
</dbReference>
<dbReference type="GO" id="GO:0006355">
    <property type="term" value="P:regulation of DNA-templated transcription"/>
    <property type="evidence" value="ECO:0007669"/>
    <property type="project" value="InterPro"/>
</dbReference>
<feature type="compositionally biased region" description="Basic and acidic residues" evidence="4">
    <location>
        <begin position="1"/>
        <end position="16"/>
    </location>
</feature>
<keyword evidence="1" id="KW-0805">Transcription regulation</keyword>
<dbReference type="HOGENOM" id="CLU_2381144_0_0_9"/>
<dbReference type="RefSeq" id="WP_012199632.1">
    <property type="nucleotide sequence ID" value="NC_010001.1"/>
</dbReference>
<dbReference type="SUPFAM" id="SSF46894">
    <property type="entry name" value="C-terminal effector domain of the bipartite response regulators"/>
    <property type="match status" value="1"/>
</dbReference>
<evidence type="ECO:0000313" key="7">
    <source>
        <dbReference type="Proteomes" id="UP000000370"/>
    </source>
</evidence>
<keyword evidence="2" id="KW-0238">DNA-binding</keyword>
<sequence>MINDQKNEENIKEKHPNSTISKNLINDNHLEGILTKRELVIATSIVQNETNKYIAHKLHISEGTVKRMVYNIYQKLGITSRVELTKLFYNCMDE</sequence>
<evidence type="ECO:0000256" key="3">
    <source>
        <dbReference type="ARBA" id="ARBA00023163"/>
    </source>
</evidence>
<dbReference type="Proteomes" id="UP000000370">
    <property type="component" value="Chromosome"/>
</dbReference>
<dbReference type="GO" id="GO:0003677">
    <property type="term" value="F:DNA binding"/>
    <property type="evidence" value="ECO:0007669"/>
    <property type="project" value="UniProtKB-KW"/>
</dbReference>
<feature type="domain" description="HTH luxR-type" evidence="5">
    <location>
        <begin position="27"/>
        <end position="92"/>
    </location>
</feature>
<dbReference type="InterPro" id="IPR000792">
    <property type="entry name" value="Tscrpt_reg_LuxR_C"/>
</dbReference>
<dbReference type="EMBL" id="CP000885">
    <property type="protein sequence ID" value="ABX41978.1"/>
    <property type="molecule type" value="Genomic_DNA"/>
</dbReference>
<keyword evidence="3" id="KW-0804">Transcription</keyword>
<proteinExistence type="predicted"/>
<organism evidence="6 7">
    <name type="scientific">Lachnoclostridium phytofermentans (strain ATCC 700394 / DSM 18823 / ISDg)</name>
    <name type="common">Clostridium phytofermentans</name>
    <dbReference type="NCBI Taxonomy" id="357809"/>
    <lineage>
        <taxon>Bacteria</taxon>
        <taxon>Bacillati</taxon>
        <taxon>Bacillota</taxon>
        <taxon>Clostridia</taxon>
        <taxon>Lachnospirales</taxon>
        <taxon>Lachnospiraceae</taxon>
    </lineage>
</organism>
<name>A9KQR5_LACP7</name>